<protein>
    <submittedName>
        <fullName evidence="3">Esterase</fullName>
    </submittedName>
</protein>
<reference evidence="3" key="1">
    <citation type="submission" date="2021-07" db="EMBL/GenBank/DDBJ databases">
        <title>Candidatus Kaistella beijingensis sp. nov. isolated from a municipal wastewater treatment plant is involved in sludge foaming.</title>
        <authorList>
            <person name="Song Y."/>
            <person name="Liu S.-J."/>
        </authorList>
    </citation>
    <scope>NUCLEOTIDE SEQUENCE</scope>
    <source>
        <strain evidence="3">DSM 43998</strain>
    </source>
</reference>
<feature type="compositionally biased region" description="Low complexity" evidence="1">
    <location>
        <begin position="26"/>
        <end position="49"/>
    </location>
</feature>
<dbReference type="Pfam" id="PF08310">
    <property type="entry name" value="LGFP"/>
    <property type="match status" value="2"/>
</dbReference>
<organism evidence="3 4">
    <name type="scientific">Skermania pinensis</name>
    <dbReference type="NCBI Taxonomy" id="39122"/>
    <lineage>
        <taxon>Bacteria</taxon>
        <taxon>Bacillati</taxon>
        <taxon>Actinomycetota</taxon>
        <taxon>Actinomycetes</taxon>
        <taxon>Mycobacteriales</taxon>
        <taxon>Gordoniaceae</taxon>
        <taxon>Skermania</taxon>
    </lineage>
</organism>
<dbReference type="Proteomes" id="UP000887023">
    <property type="component" value="Chromosome"/>
</dbReference>
<evidence type="ECO:0000256" key="1">
    <source>
        <dbReference type="SAM" id="MobiDB-lite"/>
    </source>
</evidence>
<keyword evidence="2" id="KW-0732">Signal</keyword>
<accession>A0ABX8S591</accession>
<evidence type="ECO:0000256" key="2">
    <source>
        <dbReference type="SAM" id="SignalP"/>
    </source>
</evidence>
<evidence type="ECO:0000313" key="3">
    <source>
        <dbReference type="EMBL" id="QXQ13015.1"/>
    </source>
</evidence>
<feature type="chain" id="PRO_5045581026" evidence="2">
    <location>
        <begin position="25"/>
        <end position="226"/>
    </location>
</feature>
<dbReference type="InterPro" id="IPR013207">
    <property type="entry name" value="LGFP"/>
</dbReference>
<feature type="signal peptide" evidence="2">
    <location>
        <begin position="1"/>
        <end position="24"/>
    </location>
</feature>
<feature type="compositionally biased region" description="Low complexity" evidence="1">
    <location>
        <begin position="76"/>
        <end position="105"/>
    </location>
</feature>
<dbReference type="PROSITE" id="PS51257">
    <property type="entry name" value="PROKAR_LIPOPROTEIN"/>
    <property type="match status" value="1"/>
</dbReference>
<dbReference type="RefSeq" id="WP_083530035.1">
    <property type="nucleotide sequence ID" value="NZ_CBCRUZ010000002.1"/>
</dbReference>
<dbReference type="EMBL" id="CP079105">
    <property type="protein sequence ID" value="QXQ13015.1"/>
    <property type="molecule type" value="Genomic_DNA"/>
</dbReference>
<feature type="region of interest" description="Disordered" evidence="1">
    <location>
        <begin position="26"/>
        <end position="117"/>
    </location>
</feature>
<proteinExistence type="predicted"/>
<feature type="region of interest" description="Disordered" evidence="1">
    <location>
        <begin position="195"/>
        <end position="226"/>
    </location>
</feature>
<gene>
    <name evidence="3" type="ORF">KV203_14005</name>
</gene>
<name>A0ABX8S591_9ACTN</name>
<keyword evidence="4" id="KW-1185">Reference proteome</keyword>
<feature type="compositionally biased region" description="Polar residues" evidence="1">
    <location>
        <begin position="205"/>
        <end position="226"/>
    </location>
</feature>
<sequence>MRHNVRRVAAVTAALAATGLIATACSDDSTSSDVGSSAASVASEATDAAKSGTDRATDAVKSGTEDATDAAKSGMSDASSAATSATDAMRSGMSDSSTSASAAAGEETKISTPNGDVTVAGPILAKYTAAGGETSALGAPVGEAQDGPDGGKWQEFAGGAIVWSQATDAHVVWGEILKAWQADGGPTGALGYPTSDETDTATGGKESTFTGGTITFENGATQVTPK</sequence>
<evidence type="ECO:0000313" key="4">
    <source>
        <dbReference type="Proteomes" id="UP000887023"/>
    </source>
</evidence>